<dbReference type="InterPro" id="IPR004532">
    <property type="entry name" value="Phe-tRNA-ligase_IIc_bsu_bact"/>
</dbReference>
<dbReference type="PANTHER" id="PTHR10947:SF0">
    <property type="entry name" value="PHENYLALANINE--TRNA LIGASE BETA SUBUNIT"/>
    <property type="match status" value="1"/>
</dbReference>
<evidence type="ECO:0000256" key="15">
    <source>
        <dbReference type="HAMAP-Rule" id="MF_00283"/>
    </source>
</evidence>
<comment type="similarity">
    <text evidence="2 15">Belongs to the phenylalanyl-tRNA synthetase beta subunit family. Type 1 subfamily.</text>
</comment>
<feature type="domain" description="B5" evidence="19">
    <location>
        <begin position="409"/>
        <end position="484"/>
    </location>
</feature>
<dbReference type="InterPro" id="IPR020825">
    <property type="entry name" value="Phe-tRNA_synthase-like_B3/B4"/>
</dbReference>
<gene>
    <name evidence="15" type="primary">pheT</name>
    <name evidence="20" type="ORF">Tpal_936</name>
</gene>
<keyword evidence="7 15" id="KW-0479">Metal-binding</keyword>
<reference evidence="20 21" key="1">
    <citation type="submission" date="2016-02" db="EMBL/GenBank/DDBJ databases">
        <authorList>
            <person name="Wen L."/>
            <person name="He K."/>
            <person name="Yang H."/>
        </authorList>
    </citation>
    <scope>NUCLEOTIDE SEQUENCE [LARGE SCALE GENOMIC DNA]</scope>
    <source>
        <strain evidence="20">Trichococcus palustris</strain>
    </source>
</reference>
<dbReference type="SMART" id="SM00873">
    <property type="entry name" value="B3_4"/>
    <property type="match status" value="1"/>
</dbReference>
<keyword evidence="13 15" id="KW-0030">Aminoacyl-tRNA synthetase</keyword>
<evidence type="ECO:0000256" key="5">
    <source>
        <dbReference type="ARBA" id="ARBA00022555"/>
    </source>
</evidence>
<keyword evidence="5 16" id="KW-0820">tRNA-binding</keyword>
<keyword evidence="10 15" id="KW-0460">Magnesium</keyword>
<evidence type="ECO:0000313" key="21">
    <source>
        <dbReference type="Proteomes" id="UP000242754"/>
    </source>
</evidence>
<dbReference type="InterPro" id="IPR033714">
    <property type="entry name" value="tRNA_bind_bactPheRS"/>
</dbReference>
<evidence type="ECO:0000259" key="19">
    <source>
        <dbReference type="PROSITE" id="PS51483"/>
    </source>
</evidence>
<dbReference type="InterPro" id="IPR012340">
    <property type="entry name" value="NA-bd_OB-fold"/>
</dbReference>
<evidence type="ECO:0000256" key="13">
    <source>
        <dbReference type="ARBA" id="ARBA00023146"/>
    </source>
</evidence>
<evidence type="ECO:0000256" key="8">
    <source>
        <dbReference type="ARBA" id="ARBA00022741"/>
    </source>
</evidence>
<dbReference type="GO" id="GO:0005524">
    <property type="term" value="F:ATP binding"/>
    <property type="evidence" value="ECO:0007669"/>
    <property type="project" value="UniProtKB-UniRule"/>
</dbReference>
<keyword evidence="9 15" id="KW-0067">ATP-binding</keyword>
<dbReference type="Gene3D" id="3.50.40.10">
    <property type="entry name" value="Phenylalanyl-trna Synthetase, Chain B, domain 3"/>
    <property type="match status" value="1"/>
</dbReference>
<feature type="binding site" evidence="15">
    <location>
        <position position="471"/>
    </location>
    <ligand>
        <name>Mg(2+)</name>
        <dbReference type="ChEBI" id="CHEBI:18420"/>
        <note>shared with alpha subunit</note>
    </ligand>
</feature>
<accession>A0A143YG29</accession>
<dbReference type="EC" id="6.1.1.20" evidence="15"/>
<dbReference type="OrthoDB" id="9805455at2"/>
<evidence type="ECO:0000256" key="2">
    <source>
        <dbReference type="ARBA" id="ARBA00008653"/>
    </source>
</evidence>
<dbReference type="FunFam" id="3.30.70.380:FF:000001">
    <property type="entry name" value="Phenylalanine--tRNA ligase beta subunit"/>
    <property type="match status" value="1"/>
</dbReference>
<organism evidence="20 21">
    <name type="scientific">Trichococcus palustris</name>
    <dbReference type="NCBI Taxonomy" id="140314"/>
    <lineage>
        <taxon>Bacteria</taxon>
        <taxon>Bacillati</taxon>
        <taxon>Bacillota</taxon>
        <taxon>Bacilli</taxon>
        <taxon>Lactobacillales</taxon>
        <taxon>Carnobacteriaceae</taxon>
        <taxon>Trichococcus</taxon>
    </lineage>
</organism>
<dbReference type="FunFam" id="3.30.930.10:FF:000022">
    <property type="entry name" value="Phenylalanine--tRNA ligase beta subunit"/>
    <property type="match status" value="1"/>
</dbReference>
<dbReference type="Gene3D" id="2.40.50.140">
    <property type="entry name" value="Nucleic acid-binding proteins"/>
    <property type="match status" value="1"/>
</dbReference>
<feature type="binding site" evidence="15">
    <location>
        <position position="468"/>
    </location>
    <ligand>
        <name>Mg(2+)</name>
        <dbReference type="ChEBI" id="CHEBI:18420"/>
        <note>shared with alpha subunit</note>
    </ligand>
</feature>
<dbReference type="SUPFAM" id="SSF50249">
    <property type="entry name" value="Nucleic acid-binding proteins"/>
    <property type="match status" value="1"/>
</dbReference>
<dbReference type="FunFam" id="3.30.56.10:FF:000002">
    <property type="entry name" value="Phenylalanine--tRNA ligase beta subunit"/>
    <property type="match status" value="1"/>
</dbReference>
<dbReference type="GO" id="GO:0000049">
    <property type="term" value="F:tRNA binding"/>
    <property type="evidence" value="ECO:0007669"/>
    <property type="project" value="UniProtKB-UniRule"/>
</dbReference>
<evidence type="ECO:0000256" key="10">
    <source>
        <dbReference type="ARBA" id="ARBA00022842"/>
    </source>
</evidence>
<dbReference type="PROSITE" id="PS51447">
    <property type="entry name" value="FDX_ACB"/>
    <property type="match status" value="1"/>
</dbReference>
<dbReference type="InterPro" id="IPR005147">
    <property type="entry name" value="tRNA_synthase_B5-dom"/>
</dbReference>
<feature type="binding site" evidence="15">
    <location>
        <position position="462"/>
    </location>
    <ligand>
        <name>Mg(2+)</name>
        <dbReference type="ChEBI" id="CHEBI:18420"/>
        <note>shared with alpha subunit</note>
    </ligand>
</feature>
<comment type="subcellular location">
    <subcellularLocation>
        <location evidence="1 15">Cytoplasm</location>
    </subcellularLocation>
</comment>
<feature type="domain" description="FDX-ACB" evidence="18">
    <location>
        <begin position="711"/>
        <end position="804"/>
    </location>
</feature>
<sequence>MKVSYKWLKEYLDLSDVTPDALAEKMSRTGIEVDDVIYPGKGLSKIVVGETLAVVDHPDSDHLHVCQVDVGAGEPIQIVCGAPNVAAGQKVIVALHGARITGNAKIKKGKMRGQESNGMICSLEELGYTESVIPKKYADGIFILPADSVPGSDVVTLLGLDDAILDIDITPNRADALSMRGSAYEVAAIYNKALQLPEAPVSETTENINDYISVTVGDETDAPAYHIQVIKDVKIAESPLWLQIKLMNGGIRPINNVVDITNYILLEYGQPLHAFDYDKIGSKEIVVRRAKENEKMTTLDGVERTLDADNIVITNGSEPLALAGVMGGLESEITDGTVTVALESAIFNPVTIRKTAGKFNLRSESSSRFEKGINVATIQAAGKHAAELIHALAGGTIVEGMASFDTVEVKDKEVSITLDKINSSLGTDISGQEVTNIFNQLGFGSTFDGETFIVSVPPRRWDIFIYADILEEVARIYGYDNLPETLPVTPAVPTALTSKQHTMRITRRYMEGAGLTQNISYVLTTAEKAKEYSVEGKEGIRLAWPMSEDRSTLRMNLLSTLLDNASYNVARKNNDIQFYEIGRVFFHSEDQVLPIESERLAGVMTGMAYEKDWQLAAEPVNYYHAKGVLDGYFEAMGLTARIRYEAVKDLKWMHPGRTAAIYLNDAYIGYVGQIHPATADAYDLKETYAFEIDFEVIIDAPKETITQQPIPKYPGVTRDVALLVDETVTHQQIVKTITENAGKFLKDVHLFDIYQGKGIEDGKKSVAYSLSFLNPEATLVDEDINKAFSKLVAALETECGAAIR</sequence>
<dbReference type="GO" id="GO:0016740">
    <property type="term" value="F:transferase activity"/>
    <property type="evidence" value="ECO:0007669"/>
    <property type="project" value="UniProtKB-ARBA"/>
</dbReference>
<comment type="cofactor">
    <cofactor evidence="15">
        <name>Mg(2+)</name>
        <dbReference type="ChEBI" id="CHEBI:18420"/>
    </cofactor>
    <text evidence="15">Binds 2 magnesium ions per tetramer.</text>
</comment>
<dbReference type="Pfam" id="PF03484">
    <property type="entry name" value="B5"/>
    <property type="match status" value="1"/>
</dbReference>
<dbReference type="Gene3D" id="3.30.56.10">
    <property type="match status" value="2"/>
</dbReference>
<dbReference type="SMART" id="SM00896">
    <property type="entry name" value="FDX-ACB"/>
    <property type="match status" value="1"/>
</dbReference>
<dbReference type="NCBIfam" id="NF045760">
    <property type="entry name" value="YtpR"/>
    <property type="match status" value="1"/>
</dbReference>
<evidence type="ECO:0000256" key="1">
    <source>
        <dbReference type="ARBA" id="ARBA00004496"/>
    </source>
</evidence>
<feature type="binding site" evidence="15">
    <location>
        <position position="472"/>
    </location>
    <ligand>
        <name>Mg(2+)</name>
        <dbReference type="ChEBI" id="CHEBI:18420"/>
        <note>shared with alpha subunit</note>
    </ligand>
</feature>
<dbReference type="Gene3D" id="3.30.930.10">
    <property type="entry name" value="Bira Bifunctional Protein, Domain 2"/>
    <property type="match status" value="1"/>
</dbReference>
<evidence type="ECO:0000313" key="20">
    <source>
        <dbReference type="EMBL" id="CZQ87731.1"/>
    </source>
</evidence>
<dbReference type="SMART" id="SM00874">
    <property type="entry name" value="B5"/>
    <property type="match status" value="1"/>
</dbReference>
<dbReference type="PROSITE" id="PS51483">
    <property type="entry name" value="B5"/>
    <property type="match status" value="1"/>
</dbReference>
<feature type="domain" description="TRNA-binding" evidence="17">
    <location>
        <begin position="40"/>
        <end position="155"/>
    </location>
</feature>
<dbReference type="InterPro" id="IPR045060">
    <property type="entry name" value="Phe-tRNA-ligase_IIc_bsu"/>
</dbReference>
<dbReference type="Proteomes" id="UP000242754">
    <property type="component" value="Unassembled WGS sequence"/>
</dbReference>
<keyword evidence="6 15" id="KW-0436">Ligase</keyword>
<dbReference type="Pfam" id="PF17759">
    <property type="entry name" value="tRNA_synthFbeta"/>
    <property type="match status" value="1"/>
</dbReference>
<dbReference type="InterPro" id="IPR009061">
    <property type="entry name" value="DNA-bd_dom_put_sf"/>
</dbReference>
<dbReference type="STRING" id="140314.SAMN04488076_10522"/>
<dbReference type="SUPFAM" id="SSF56037">
    <property type="entry name" value="PheT/TilS domain"/>
    <property type="match status" value="1"/>
</dbReference>
<dbReference type="InterPro" id="IPR041616">
    <property type="entry name" value="PheRS_beta_core"/>
</dbReference>
<dbReference type="Pfam" id="PF03483">
    <property type="entry name" value="B3_4"/>
    <property type="match status" value="1"/>
</dbReference>
<dbReference type="FunFam" id="3.50.40.10:FF:000001">
    <property type="entry name" value="Phenylalanine--tRNA ligase beta subunit"/>
    <property type="match status" value="1"/>
</dbReference>
<dbReference type="EMBL" id="FJNE01000002">
    <property type="protein sequence ID" value="CZQ87731.1"/>
    <property type="molecule type" value="Genomic_DNA"/>
</dbReference>
<evidence type="ECO:0000256" key="3">
    <source>
        <dbReference type="ARBA" id="ARBA00011209"/>
    </source>
</evidence>
<evidence type="ECO:0000256" key="16">
    <source>
        <dbReference type="PROSITE-ProRule" id="PRU00209"/>
    </source>
</evidence>
<protein>
    <recommendedName>
        <fullName evidence="15">Phenylalanine--tRNA ligase beta subunit</fullName>
        <ecNumber evidence="15">6.1.1.20</ecNumber>
    </recommendedName>
    <alternativeName>
        <fullName evidence="15">Phenylalanyl-tRNA synthetase beta subunit</fullName>
        <shortName evidence="15">PheRS</shortName>
    </alternativeName>
</protein>
<dbReference type="HAMAP" id="MF_00283">
    <property type="entry name" value="Phe_tRNA_synth_beta1"/>
    <property type="match status" value="1"/>
</dbReference>
<dbReference type="GO" id="GO:0009328">
    <property type="term" value="C:phenylalanine-tRNA ligase complex"/>
    <property type="evidence" value="ECO:0007669"/>
    <property type="project" value="TreeGrafter"/>
</dbReference>
<comment type="subunit">
    <text evidence="3 15">Tetramer of two alpha and two beta subunits.</text>
</comment>
<dbReference type="InterPro" id="IPR005121">
    <property type="entry name" value="Fdx_antiC-bd"/>
</dbReference>
<dbReference type="NCBIfam" id="TIGR00472">
    <property type="entry name" value="pheT_bact"/>
    <property type="match status" value="1"/>
</dbReference>
<dbReference type="FunFam" id="2.40.50.140:FF:000045">
    <property type="entry name" value="Phenylalanine--tRNA ligase beta subunit"/>
    <property type="match status" value="1"/>
</dbReference>
<dbReference type="InterPro" id="IPR036690">
    <property type="entry name" value="Fdx_antiC-bd_sf"/>
</dbReference>
<dbReference type="SUPFAM" id="SSF55681">
    <property type="entry name" value="Class II aaRS and biotin synthetases"/>
    <property type="match status" value="1"/>
</dbReference>
<dbReference type="InterPro" id="IPR005146">
    <property type="entry name" value="B3/B4_tRNA-bd"/>
</dbReference>
<keyword evidence="11 16" id="KW-0694">RNA-binding</keyword>
<dbReference type="SUPFAM" id="SSF46955">
    <property type="entry name" value="Putative DNA-binding domain"/>
    <property type="match status" value="1"/>
</dbReference>
<dbReference type="Gene3D" id="3.30.70.380">
    <property type="entry name" value="Ferrodoxin-fold anticodon-binding domain"/>
    <property type="match status" value="1"/>
</dbReference>
<evidence type="ECO:0000259" key="17">
    <source>
        <dbReference type="PROSITE" id="PS50886"/>
    </source>
</evidence>
<dbReference type="GO" id="GO:0000287">
    <property type="term" value="F:magnesium ion binding"/>
    <property type="evidence" value="ECO:0007669"/>
    <property type="project" value="UniProtKB-UniRule"/>
</dbReference>
<dbReference type="SUPFAM" id="SSF54991">
    <property type="entry name" value="Anticodon-binding domain of PheRS"/>
    <property type="match status" value="1"/>
</dbReference>
<dbReference type="GO" id="GO:0140096">
    <property type="term" value="F:catalytic activity, acting on a protein"/>
    <property type="evidence" value="ECO:0007669"/>
    <property type="project" value="UniProtKB-ARBA"/>
</dbReference>
<keyword evidence="12 15" id="KW-0648">Protein biosynthesis</keyword>
<dbReference type="PROSITE" id="PS50886">
    <property type="entry name" value="TRBD"/>
    <property type="match status" value="1"/>
</dbReference>
<dbReference type="GO" id="GO:0004826">
    <property type="term" value="F:phenylalanine-tRNA ligase activity"/>
    <property type="evidence" value="ECO:0007669"/>
    <property type="project" value="UniProtKB-UniRule"/>
</dbReference>
<proteinExistence type="inferred from homology"/>
<dbReference type="InterPro" id="IPR045864">
    <property type="entry name" value="aa-tRNA-synth_II/BPL/LPL"/>
</dbReference>
<evidence type="ECO:0000256" key="9">
    <source>
        <dbReference type="ARBA" id="ARBA00022840"/>
    </source>
</evidence>
<evidence type="ECO:0000256" key="4">
    <source>
        <dbReference type="ARBA" id="ARBA00022490"/>
    </source>
</evidence>
<keyword evidence="8 15" id="KW-0547">Nucleotide-binding</keyword>
<dbReference type="CDD" id="cd02796">
    <property type="entry name" value="tRNA_bind_bactPheRS"/>
    <property type="match status" value="1"/>
</dbReference>
<keyword evidence="4 15" id="KW-0963">Cytoplasm</keyword>
<dbReference type="Pfam" id="PF01588">
    <property type="entry name" value="tRNA_bind"/>
    <property type="match status" value="1"/>
</dbReference>
<evidence type="ECO:0000256" key="11">
    <source>
        <dbReference type="ARBA" id="ARBA00022884"/>
    </source>
</evidence>
<evidence type="ECO:0000256" key="6">
    <source>
        <dbReference type="ARBA" id="ARBA00022598"/>
    </source>
</evidence>
<evidence type="ECO:0000256" key="14">
    <source>
        <dbReference type="ARBA" id="ARBA00049255"/>
    </source>
</evidence>
<dbReference type="GO" id="GO:0006432">
    <property type="term" value="P:phenylalanyl-tRNA aminoacylation"/>
    <property type="evidence" value="ECO:0007669"/>
    <property type="project" value="UniProtKB-UniRule"/>
</dbReference>
<evidence type="ECO:0000259" key="18">
    <source>
        <dbReference type="PROSITE" id="PS51447"/>
    </source>
</evidence>
<dbReference type="CDD" id="cd00769">
    <property type="entry name" value="PheRS_beta_core"/>
    <property type="match status" value="1"/>
</dbReference>
<evidence type="ECO:0000256" key="7">
    <source>
        <dbReference type="ARBA" id="ARBA00022723"/>
    </source>
</evidence>
<evidence type="ECO:0000256" key="12">
    <source>
        <dbReference type="ARBA" id="ARBA00022917"/>
    </source>
</evidence>
<name>A0A143YG29_9LACT</name>
<dbReference type="Pfam" id="PF03147">
    <property type="entry name" value="FDX-ACB"/>
    <property type="match status" value="1"/>
</dbReference>
<dbReference type="PANTHER" id="PTHR10947">
    <property type="entry name" value="PHENYLALANYL-TRNA SYNTHETASE BETA CHAIN AND LEUCINE-RICH REPEAT-CONTAINING PROTEIN 47"/>
    <property type="match status" value="1"/>
</dbReference>
<dbReference type="InterPro" id="IPR002547">
    <property type="entry name" value="tRNA-bd_dom"/>
</dbReference>
<comment type="catalytic activity">
    <reaction evidence="14 15">
        <text>tRNA(Phe) + L-phenylalanine + ATP = L-phenylalanyl-tRNA(Phe) + AMP + diphosphate + H(+)</text>
        <dbReference type="Rhea" id="RHEA:19413"/>
        <dbReference type="Rhea" id="RHEA-COMP:9668"/>
        <dbReference type="Rhea" id="RHEA-COMP:9699"/>
        <dbReference type="ChEBI" id="CHEBI:15378"/>
        <dbReference type="ChEBI" id="CHEBI:30616"/>
        <dbReference type="ChEBI" id="CHEBI:33019"/>
        <dbReference type="ChEBI" id="CHEBI:58095"/>
        <dbReference type="ChEBI" id="CHEBI:78442"/>
        <dbReference type="ChEBI" id="CHEBI:78531"/>
        <dbReference type="ChEBI" id="CHEBI:456215"/>
        <dbReference type="EC" id="6.1.1.20"/>
    </reaction>
</comment>
<keyword evidence="21" id="KW-1185">Reference proteome</keyword>
<dbReference type="RefSeq" id="WP_087032040.1">
    <property type="nucleotide sequence ID" value="NZ_FJNE01000002.1"/>
</dbReference>
<dbReference type="AlphaFoldDB" id="A0A143YG29"/>